<name>A0A8K0VET2_9RHOB</name>
<proteinExistence type="inferred from homology"/>
<dbReference type="RefSeq" id="WP_202689906.1">
    <property type="nucleotide sequence ID" value="NZ_JAESVN010000010.1"/>
</dbReference>
<dbReference type="SUPFAM" id="SSF53383">
    <property type="entry name" value="PLP-dependent transferases"/>
    <property type="match status" value="1"/>
</dbReference>
<dbReference type="InterPro" id="IPR015421">
    <property type="entry name" value="PyrdxlP-dep_Trfase_major"/>
</dbReference>
<keyword evidence="7" id="KW-1185">Reference proteome</keyword>
<evidence type="ECO:0000259" key="5">
    <source>
        <dbReference type="Pfam" id="PF01212"/>
    </source>
</evidence>
<reference evidence="6" key="1">
    <citation type="submission" date="2021-01" db="EMBL/GenBank/DDBJ databases">
        <title>Tabrizicola alba sp. nov. a motile alkaliphilic bacterium isolated from a soda lake.</title>
        <authorList>
            <person name="Szuroczki S."/>
            <person name="Abbaszade G."/>
            <person name="Schumann P."/>
            <person name="Toth E."/>
        </authorList>
    </citation>
    <scope>NUCLEOTIDE SEQUENCE</scope>
    <source>
        <strain evidence="6">DMG-N-6</strain>
    </source>
</reference>
<keyword evidence="4" id="KW-0663">Pyridoxal phosphate</keyword>
<comment type="cofactor">
    <cofactor evidence="1">
        <name>pyridoxal 5'-phosphate</name>
        <dbReference type="ChEBI" id="CHEBI:597326"/>
    </cofactor>
</comment>
<comment type="subunit">
    <text evidence="3">Homotetramer.</text>
</comment>
<gene>
    <name evidence="6" type="ORF">JL811_17015</name>
</gene>
<evidence type="ECO:0000313" key="7">
    <source>
        <dbReference type="Proteomes" id="UP000648908"/>
    </source>
</evidence>
<organism evidence="6 7">
    <name type="scientific">Szabonella alba</name>
    <dbReference type="NCBI Taxonomy" id="2804194"/>
    <lineage>
        <taxon>Bacteria</taxon>
        <taxon>Pseudomonadati</taxon>
        <taxon>Pseudomonadota</taxon>
        <taxon>Alphaproteobacteria</taxon>
        <taxon>Rhodobacterales</taxon>
        <taxon>Paracoccaceae</taxon>
        <taxon>Szabonella</taxon>
    </lineage>
</organism>
<dbReference type="Pfam" id="PF01212">
    <property type="entry name" value="Beta_elim_lyase"/>
    <property type="match status" value="1"/>
</dbReference>
<evidence type="ECO:0000313" key="6">
    <source>
        <dbReference type="EMBL" id="MBL4918928.1"/>
    </source>
</evidence>
<dbReference type="Gene3D" id="3.40.640.10">
    <property type="entry name" value="Type I PLP-dependent aspartate aminotransferase-like (Major domain)"/>
    <property type="match status" value="1"/>
</dbReference>
<protein>
    <submittedName>
        <fullName evidence="6">Low specificity L-threonine aldolase</fullName>
    </submittedName>
</protein>
<feature type="domain" description="Aromatic amino acid beta-eliminating lyase/threonine aldolase" evidence="5">
    <location>
        <begin position="3"/>
        <end position="291"/>
    </location>
</feature>
<dbReference type="EMBL" id="JAESVN010000010">
    <property type="protein sequence ID" value="MBL4918928.1"/>
    <property type="molecule type" value="Genomic_DNA"/>
</dbReference>
<dbReference type="GO" id="GO:0016829">
    <property type="term" value="F:lyase activity"/>
    <property type="evidence" value="ECO:0007669"/>
    <property type="project" value="InterPro"/>
</dbReference>
<dbReference type="InterPro" id="IPR015424">
    <property type="entry name" value="PyrdxlP-dep_Trfase"/>
</dbReference>
<dbReference type="PANTHER" id="PTHR48097">
    <property type="entry name" value="L-THREONINE ALDOLASE-RELATED"/>
    <property type="match status" value="1"/>
</dbReference>
<dbReference type="InterPro" id="IPR015422">
    <property type="entry name" value="PyrdxlP-dep_Trfase_small"/>
</dbReference>
<evidence type="ECO:0000256" key="4">
    <source>
        <dbReference type="ARBA" id="ARBA00022898"/>
    </source>
</evidence>
<evidence type="ECO:0000256" key="2">
    <source>
        <dbReference type="ARBA" id="ARBA00006966"/>
    </source>
</evidence>
<evidence type="ECO:0000256" key="3">
    <source>
        <dbReference type="ARBA" id="ARBA00011881"/>
    </source>
</evidence>
<dbReference type="AlphaFoldDB" id="A0A8K0VET2"/>
<accession>A0A8K0VET2</accession>
<sequence>MFFASDNGATVAPEIMAAIMAANAAPSLSYGDDAATAALTATIRAVFEAPDAAVFLVSTGTAANALALAILAPSWSTIFCHRHAHIAEDECNAPEFFTGGAKLTLVDGAHGRIAPQALATAIAGAGGSVHGAQRGALSLSTVTEAGSVYSTADLAALATLARDHGLPVHLDGARLANALATTGASPANMTWRAGVDILSLGGTKNGLMAGEAVVIFDPARAWEFQLRRKRAGHLGSKLRYMAAQFEAWFADDLWLRLAGAANAKAARLAAGLTDQGATLLHPVEANMIFARLPASAHSRATGAGAVYYRMDAQLCRLVTGWDTPEADIDALLAAFLGPAARGV</sequence>
<comment type="similarity">
    <text evidence="2">Belongs to the threonine aldolase family.</text>
</comment>
<dbReference type="Proteomes" id="UP000648908">
    <property type="component" value="Unassembled WGS sequence"/>
</dbReference>
<dbReference type="PANTHER" id="PTHR48097:SF5">
    <property type="entry name" value="LOW SPECIFICITY L-THREONINE ALDOLASE"/>
    <property type="match status" value="1"/>
</dbReference>
<dbReference type="Gene3D" id="3.90.1150.10">
    <property type="entry name" value="Aspartate Aminotransferase, domain 1"/>
    <property type="match status" value="1"/>
</dbReference>
<dbReference type="InterPro" id="IPR001597">
    <property type="entry name" value="ArAA_b-elim_lyase/Thr_aldolase"/>
</dbReference>
<comment type="caution">
    <text evidence="6">The sequence shown here is derived from an EMBL/GenBank/DDBJ whole genome shotgun (WGS) entry which is preliminary data.</text>
</comment>
<dbReference type="GO" id="GO:0006520">
    <property type="term" value="P:amino acid metabolic process"/>
    <property type="evidence" value="ECO:0007669"/>
    <property type="project" value="InterPro"/>
</dbReference>
<evidence type="ECO:0000256" key="1">
    <source>
        <dbReference type="ARBA" id="ARBA00001933"/>
    </source>
</evidence>